<dbReference type="InterPro" id="IPR036412">
    <property type="entry name" value="HAD-like_sf"/>
</dbReference>
<dbReference type="PANTHER" id="PTHR43434:SF1">
    <property type="entry name" value="PHOSPHOGLYCOLATE PHOSPHATASE"/>
    <property type="match status" value="1"/>
</dbReference>
<dbReference type="GO" id="GO:0006281">
    <property type="term" value="P:DNA repair"/>
    <property type="evidence" value="ECO:0007669"/>
    <property type="project" value="TreeGrafter"/>
</dbReference>
<dbReference type="RefSeq" id="WP_190900340.1">
    <property type="nucleotide sequence ID" value="NZ_AP023439.1"/>
</dbReference>
<sequence>MTDATADEDALVRLLRPTRAVLFDFDGPVCDLFGGASTRDVADEVKRAARQHWGTLDPDVSACDDSHGILLRLRDMYDRRSPEHRSRRPLELAEGIVVRQEARAVAGARPTPYVGDLVEALLGLGMRVVMVSNNAEEPIRTYLKAHGLDTKFERVFGRDREDARRMKPDPHCIKRAREHLELPAASCLMVGDQLTDLKAARSAGTCFLGYTEDEAKAEEMRRSGADFVVSSHLAVLAAARRLLGSRVGERVM</sequence>
<organism evidence="1 2">
    <name type="scientific">Streptomyces tuirus</name>
    <dbReference type="NCBI Taxonomy" id="68278"/>
    <lineage>
        <taxon>Bacteria</taxon>
        <taxon>Bacillati</taxon>
        <taxon>Actinomycetota</taxon>
        <taxon>Actinomycetes</taxon>
        <taxon>Kitasatosporales</taxon>
        <taxon>Streptomycetaceae</taxon>
        <taxon>Streptomyces</taxon>
    </lineage>
</organism>
<gene>
    <name evidence="1" type="ORF">GCM10017668_32060</name>
</gene>
<dbReference type="Proteomes" id="UP000516373">
    <property type="component" value="Chromosome"/>
</dbReference>
<accession>A0A7G1NE34</accession>
<dbReference type="InterPro" id="IPR006439">
    <property type="entry name" value="HAD-SF_hydro_IA"/>
</dbReference>
<name>A0A7G1NE34_9ACTN</name>
<dbReference type="Gene3D" id="3.40.50.1000">
    <property type="entry name" value="HAD superfamily/HAD-like"/>
    <property type="match status" value="1"/>
</dbReference>
<dbReference type="InterPro" id="IPR050155">
    <property type="entry name" value="HAD-like_hydrolase_sf"/>
</dbReference>
<dbReference type="Pfam" id="PF00702">
    <property type="entry name" value="Hydrolase"/>
    <property type="match status" value="1"/>
</dbReference>
<dbReference type="SUPFAM" id="SSF56784">
    <property type="entry name" value="HAD-like"/>
    <property type="match status" value="1"/>
</dbReference>
<dbReference type="EMBL" id="AP023439">
    <property type="protein sequence ID" value="BCL21363.1"/>
    <property type="molecule type" value="Genomic_DNA"/>
</dbReference>
<proteinExistence type="predicted"/>
<evidence type="ECO:0000313" key="2">
    <source>
        <dbReference type="Proteomes" id="UP000516373"/>
    </source>
</evidence>
<dbReference type="AlphaFoldDB" id="A0A7G1NE34"/>
<keyword evidence="1" id="KW-0378">Hydrolase</keyword>
<protein>
    <submittedName>
        <fullName evidence="1">Hydrolase</fullName>
    </submittedName>
</protein>
<dbReference type="PANTHER" id="PTHR43434">
    <property type="entry name" value="PHOSPHOGLYCOLATE PHOSPHATASE"/>
    <property type="match status" value="1"/>
</dbReference>
<reference evidence="1 2" key="1">
    <citation type="journal article" date="2014" name="Int. J. Syst. Evol. Microbiol.">
        <title>Complete genome sequence of Corynebacterium casei LMG S-19264T (=DSM 44701T), isolated from a smear-ripened cheese.</title>
        <authorList>
            <consortium name="US DOE Joint Genome Institute (JGI-PGF)"/>
            <person name="Walter F."/>
            <person name="Albersmeier A."/>
            <person name="Kalinowski J."/>
            <person name="Ruckert C."/>
        </authorList>
    </citation>
    <scope>NUCLEOTIDE SEQUENCE [LARGE SCALE GENOMIC DNA]</scope>
    <source>
        <strain evidence="1 2">JCM 4255</strain>
    </source>
</reference>
<evidence type="ECO:0000313" key="1">
    <source>
        <dbReference type="EMBL" id="BCL21363.1"/>
    </source>
</evidence>
<dbReference type="KEGG" id="stui:GCM10017668_32060"/>
<dbReference type="GO" id="GO:0008967">
    <property type="term" value="F:phosphoglycolate phosphatase activity"/>
    <property type="evidence" value="ECO:0007669"/>
    <property type="project" value="TreeGrafter"/>
</dbReference>
<dbReference type="NCBIfam" id="TIGR01549">
    <property type="entry name" value="HAD-SF-IA-v1"/>
    <property type="match status" value="1"/>
</dbReference>
<dbReference type="GO" id="GO:0005829">
    <property type="term" value="C:cytosol"/>
    <property type="evidence" value="ECO:0007669"/>
    <property type="project" value="TreeGrafter"/>
</dbReference>
<dbReference type="InterPro" id="IPR023214">
    <property type="entry name" value="HAD_sf"/>
</dbReference>